<proteinExistence type="predicted"/>
<dbReference type="EMBL" id="JAYFUL010000025">
    <property type="protein sequence ID" value="MEA5259115.1"/>
    <property type="molecule type" value="Genomic_DNA"/>
</dbReference>
<name>A0ABU5QQG3_9BACT</name>
<dbReference type="RefSeq" id="WP_323250624.1">
    <property type="nucleotide sequence ID" value="NZ_JAYFUL010000025.1"/>
</dbReference>
<dbReference type="Proteomes" id="UP001304671">
    <property type="component" value="Unassembled WGS sequence"/>
</dbReference>
<gene>
    <name evidence="1" type="ORF">VB264_15065</name>
</gene>
<keyword evidence="2" id="KW-1185">Reference proteome</keyword>
<evidence type="ECO:0000313" key="2">
    <source>
        <dbReference type="Proteomes" id="UP001304671"/>
    </source>
</evidence>
<reference evidence="1 2" key="1">
    <citation type="submission" date="2023-12" db="EMBL/GenBank/DDBJ databases">
        <title>Novel species of the genus Arcicella isolated from rivers.</title>
        <authorList>
            <person name="Lu H."/>
        </authorList>
    </citation>
    <scope>NUCLEOTIDE SEQUENCE [LARGE SCALE GENOMIC DNA]</scope>
    <source>
        <strain evidence="1 2">LMG 21963</strain>
    </source>
</reference>
<organism evidence="1 2">
    <name type="scientific">Arcicella aquatica</name>
    <dbReference type="NCBI Taxonomy" id="217141"/>
    <lineage>
        <taxon>Bacteria</taxon>
        <taxon>Pseudomonadati</taxon>
        <taxon>Bacteroidota</taxon>
        <taxon>Cytophagia</taxon>
        <taxon>Cytophagales</taxon>
        <taxon>Flectobacillaceae</taxon>
        <taxon>Arcicella</taxon>
    </lineage>
</organism>
<protein>
    <submittedName>
        <fullName evidence="1">Uncharacterized protein</fullName>
    </submittedName>
</protein>
<evidence type="ECO:0000313" key="1">
    <source>
        <dbReference type="EMBL" id="MEA5259115.1"/>
    </source>
</evidence>
<accession>A0ABU5QQG3</accession>
<comment type="caution">
    <text evidence="1">The sequence shown here is derived from an EMBL/GenBank/DDBJ whole genome shotgun (WGS) entry which is preliminary data.</text>
</comment>
<sequence>MTEYAPFQLTSESGEVFNPNDVAFVMYSQVLNLLFVKLNSSNARESIQIGVPKRKKNLLQNWLDYHKIYYPPEDFL</sequence>